<evidence type="ECO:0000256" key="3">
    <source>
        <dbReference type="ARBA" id="ARBA00022448"/>
    </source>
</evidence>
<feature type="transmembrane region" description="Helical" evidence="7">
    <location>
        <begin position="468"/>
        <end position="492"/>
    </location>
</feature>
<protein>
    <recommendedName>
        <fullName evidence="8">ABC transporter domain-containing protein</fullName>
    </recommendedName>
</protein>
<feature type="transmembrane region" description="Helical" evidence="7">
    <location>
        <begin position="355"/>
        <end position="375"/>
    </location>
</feature>
<dbReference type="SUPFAM" id="SSF52540">
    <property type="entry name" value="P-loop containing nucleoside triphosphate hydrolases"/>
    <property type="match status" value="1"/>
</dbReference>
<evidence type="ECO:0000259" key="8">
    <source>
        <dbReference type="PROSITE" id="PS50893"/>
    </source>
</evidence>
<dbReference type="GO" id="GO:0016887">
    <property type="term" value="F:ATP hydrolysis activity"/>
    <property type="evidence" value="ECO:0007669"/>
    <property type="project" value="InterPro"/>
</dbReference>
<feature type="domain" description="ABC transporter" evidence="8">
    <location>
        <begin position="16"/>
        <end position="260"/>
    </location>
</feature>
<accession>A0AA89BXF9</accession>
<dbReference type="InterPro" id="IPR050352">
    <property type="entry name" value="ABCG_transporters"/>
</dbReference>
<dbReference type="InterPro" id="IPR027417">
    <property type="entry name" value="P-loop_NTPase"/>
</dbReference>
<dbReference type="GO" id="GO:0005524">
    <property type="term" value="F:ATP binding"/>
    <property type="evidence" value="ECO:0007669"/>
    <property type="project" value="InterPro"/>
</dbReference>
<keyword evidence="3" id="KW-0813">Transport</keyword>
<keyword evidence="6 7" id="KW-0472">Membrane</keyword>
<dbReference type="InterPro" id="IPR010929">
    <property type="entry name" value="PDR_CDR_ABC"/>
</dbReference>
<feature type="transmembrane region" description="Helical" evidence="7">
    <location>
        <begin position="396"/>
        <end position="412"/>
    </location>
</feature>
<dbReference type="GO" id="GO:0043190">
    <property type="term" value="C:ATP-binding cassette (ABC) transporter complex"/>
    <property type="evidence" value="ECO:0007669"/>
    <property type="project" value="TreeGrafter"/>
</dbReference>
<comment type="similarity">
    <text evidence="2">Belongs to the ABC transporter superfamily. ABCG family. Eye pigment precursor importer (TC 3.A.1.204) subfamily.</text>
</comment>
<organism evidence="9 10">
    <name type="scientific">Pinctada imbricata</name>
    <name type="common">Atlantic pearl-oyster</name>
    <name type="synonym">Pinctada martensii</name>
    <dbReference type="NCBI Taxonomy" id="66713"/>
    <lineage>
        <taxon>Eukaryota</taxon>
        <taxon>Metazoa</taxon>
        <taxon>Spiralia</taxon>
        <taxon>Lophotrochozoa</taxon>
        <taxon>Mollusca</taxon>
        <taxon>Bivalvia</taxon>
        <taxon>Autobranchia</taxon>
        <taxon>Pteriomorphia</taxon>
        <taxon>Pterioida</taxon>
        <taxon>Pterioidea</taxon>
        <taxon>Pteriidae</taxon>
        <taxon>Pinctada</taxon>
    </lineage>
</organism>
<keyword evidence="10" id="KW-1185">Reference proteome</keyword>
<name>A0AA89BXF9_PINIB</name>
<evidence type="ECO:0000256" key="7">
    <source>
        <dbReference type="SAM" id="Phobius"/>
    </source>
</evidence>
<dbReference type="InterPro" id="IPR013525">
    <property type="entry name" value="ABC2_TM"/>
</dbReference>
<dbReference type="Pfam" id="PF06422">
    <property type="entry name" value="PDR_CDR"/>
    <property type="match status" value="1"/>
</dbReference>
<evidence type="ECO:0000256" key="1">
    <source>
        <dbReference type="ARBA" id="ARBA00004141"/>
    </source>
</evidence>
<dbReference type="Proteomes" id="UP001186944">
    <property type="component" value="Unassembled WGS sequence"/>
</dbReference>
<dbReference type="Pfam" id="PF00005">
    <property type="entry name" value="ABC_tran"/>
    <property type="match status" value="1"/>
</dbReference>
<dbReference type="GO" id="GO:0016324">
    <property type="term" value="C:apical plasma membrane"/>
    <property type="evidence" value="ECO:0007669"/>
    <property type="project" value="TreeGrafter"/>
</dbReference>
<dbReference type="Gene3D" id="3.40.50.300">
    <property type="entry name" value="P-loop containing nucleotide triphosphate hydrolases"/>
    <property type="match status" value="1"/>
</dbReference>
<proteinExistence type="inferred from homology"/>
<keyword evidence="4 7" id="KW-0812">Transmembrane</keyword>
<dbReference type="InterPro" id="IPR043926">
    <property type="entry name" value="ABCG_dom"/>
</dbReference>
<evidence type="ECO:0000256" key="4">
    <source>
        <dbReference type="ARBA" id="ARBA00022692"/>
    </source>
</evidence>
<dbReference type="PANTHER" id="PTHR48041">
    <property type="entry name" value="ABC TRANSPORTER G FAMILY MEMBER 28"/>
    <property type="match status" value="1"/>
</dbReference>
<comment type="subcellular location">
    <subcellularLocation>
        <location evidence="1">Membrane</location>
        <topology evidence="1">Multi-pass membrane protein</topology>
    </subcellularLocation>
</comment>
<dbReference type="PROSITE" id="PS00211">
    <property type="entry name" value="ABC_TRANSPORTER_1"/>
    <property type="match status" value="1"/>
</dbReference>
<gene>
    <name evidence="9" type="ORF">FSP39_022934</name>
</gene>
<reference evidence="9" key="1">
    <citation type="submission" date="2019-08" db="EMBL/GenBank/DDBJ databases">
        <title>The improved chromosome-level genome for the pearl oyster Pinctada fucata martensii using PacBio sequencing and Hi-C.</title>
        <authorList>
            <person name="Zheng Z."/>
        </authorList>
    </citation>
    <scope>NUCLEOTIDE SEQUENCE</scope>
    <source>
        <strain evidence="9">ZZ-2019</strain>
        <tissue evidence="9">Adductor muscle</tissue>
    </source>
</reference>
<evidence type="ECO:0000313" key="9">
    <source>
        <dbReference type="EMBL" id="KAK3094013.1"/>
    </source>
</evidence>
<dbReference type="EMBL" id="VSWD01000009">
    <property type="protein sequence ID" value="KAK3094013.1"/>
    <property type="molecule type" value="Genomic_DNA"/>
</dbReference>
<dbReference type="AlphaFoldDB" id="A0AA89BXF9"/>
<evidence type="ECO:0000256" key="6">
    <source>
        <dbReference type="ARBA" id="ARBA00023136"/>
    </source>
</evidence>
<feature type="transmembrane region" description="Helical" evidence="7">
    <location>
        <begin position="586"/>
        <end position="606"/>
    </location>
</feature>
<comment type="caution">
    <text evidence="9">The sequence shown here is derived from an EMBL/GenBank/DDBJ whole genome shotgun (WGS) entry which is preliminary data.</text>
</comment>
<sequence>MSPDLEEEERMATPTLNLLNVNYEVTERIGPWWKGACLRRKRRKTVLHDITIQLKSGLLTAILGNSGSGKTSLLDVIACRTSGRVTGKVYYNNYECKKEVIKQYGAYVMQADKFLHNLTVRETLRYAALLRLPGRTTTVELETKVDSVITEMGLKQVADCRVGGNIVRGISGGERRRVTIALQLLQDPSLDSYTARYLVSNLRDVAQRGKIVLLSIHQPRSDIFKLFDQVGILSLGEMVYFGGASQMVNYFNDIGYPCPTYANPLDHFVDLASVDRRNHDREQETSARLNVLVEAFSKSQIHNEMVQSVMDDTMKPTTRNTMLYFYKPRPPNIFRVMWALMSRMLKNLARDRTIYISRLFLLSLFVPFICAFLGHMKTNQESIQDRIGLIYQSSSVPPYVSILNAVAIFPPLRDLYYRECRDGLYSTSTFLLTYAIHIIPFHAAASFIFSIIVYWVTGLYPDWERFGIYYAVSFVLSFVGEIITVGTMGVLINPQVANSTSALVLTASLLIASGLLRSIKNMLEIFQWAGWLSVHKYSTEILVANEFHGLNFTCLKDSDVPCQYTSGDDYLNEFYPDAIDNMHRNFGALGGFMVSFLVFTILAYKIRGIPNIHN</sequence>
<dbReference type="GO" id="GO:0033344">
    <property type="term" value="P:cholesterol efflux"/>
    <property type="evidence" value="ECO:0007669"/>
    <property type="project" value="TreeGrafter"/>
</dbReference>
<evidence type="ECO:0000313" key="10">
    <source>
        <dbReference type="Proteomes" id="UP001186944"/>
    </source>
</evidence>
<dbReference type="Pfam" id="PF19055">
    <property type="entry name" value="ABC2_membrane_7"/>
    <property type="match status" value="1"/>
</dbReference>
<evidence type="ECO:0000256" key="5">
    <source>
        <dbReference type="ARBA" id="ARBA00022989"/>
    </source>
</evidence>
<dbReference type="GO" id="GO:0042632">
    <property type="term" value="P:cholesterol homeostasis"/>
    <property type="evidence" value="ECO:0007669"/>
    <property type="project" value="TreeGrafter"/>
</dbReference>
<dbReference type="Pfam" id="PF01061">
    <property type="entry name" value="ABC2_membrane"/>
    <property type="match status" value="1"/>
</dbReference>
<dbReference type="InterPro" id="IPR003439">
    <property type="entry name" value="ABC_transporter-like_ATP-bd"/>
</dbReference>
<dbReference type="InterPro" id="IPR017871">
    <property type="entry name" value="ABC_transporter-like_CS"/>
</dbReference>
<keyword evidence="5 7" id="KW-1133">Transmembrane helix</keyword>
<dbReference type="GO" id="GO:0140359">
    <property type="term" value="F:ABC-type transporter activity"/>
    <property type="evidence" value="ECO:0007669"/>
    <property type="project" value="InterPro"/>
</dbReference>
<feature type="transmembrane region" description="Helical" evidence="7">
    <location>
        <begin position="432"/>
        <end position="456"/>
    </location>
</feature>
<evidence type="ECO:0000256" key="2">
    <source>
        <dbReference type="ARBA" id="ARBA00005814"/>
    </source>
</evidence>
<dbReference type="PANTHER" id="PTHR48041:SF113">
    <property type="entry name" value="ATP-BINDING CASSETTE SUB-FAMILY G MEMBER 5"/>
    <property type="match status" value="1"/>
</dbReference>
<feature type="transmembrane region" description="Helical" evidence="7">
    <location>
        <begin position="498"/>
        <end position="516"/>
    </location>
</feature>
<dbReference type="PROSITE" id="PS50893">
    <property type="entry name" value="ABC_TRANSPORTER_2"/>
    <property type="match status" value="1"/>
</dbReference>